<dbReference type="Proteomes" id="UP001311799">
    <property type="component" value="Unassembled WGS sequence"/>
</dbReference>
<dbReference type="InterPro" id="IPR004323">
    <property type="entry name" value="Ion_tolerance_CutA"/>
</dbReference>
<dbReference type="InterPro" id="IPR015867">
    <property type="entry name" value="N-reg_PII/ATP_PRibTrfase_C"/>
</dbReference>
<dbReference type="AlphaFoldDB" id="A0AAV9XX38"/>
<organism evidence="2 3">
    <name type="scientific">Cryptosporidium xiaoi</name>
    <dbReference type="NCBI Taxonomy" id="659607"/>
    <lineage>
        <taxon>Eukaryota</taxon>
        <taxon>Sar</taxon>
        <taxon>Alveolata</taxon>
        <taxon>Apicomplexa</taxon>
        <taxon>Conoidasida</taxon>
        <taxon>Coccidia</taxon>
        <taxon>Eucoccidiorida</taxon>
        <taxon>Eimeriorina</taxon>
        <taxon>Cryptosporidiidae</taxon>
        <taxon>Cryptosporidium</taxon>
    </lineage>
</organism>
<reference evidence="2 3" key="1">
    <citation type="submission" date="2023-10" db="EMBL/GenBank/DDBJ databases">
        <title>Comparative genomics analysis reveals potential genetic determinants of host preference in Cryptosporidium xiaoi.</title>
        <authorList>
            <person name="Xiao L."/>
            <person name="Li J."/>
        </authorList>
    </citation>
    <scope>NUCLEOTIDE SEQUENCE [LARGE SCALE GENOMIC DNA]</scope>
    <source>
        <strain evidence="2 3">52996</strain>
    </source>
</reference>
<comment type="caution">
    <text evidence="2">The sequence shown here is derived from an EMBL/GenBank/DDBJ whole genome shotgun (WGS) entry which is preliminary data.</text>
</comment>
<dbReference type="SUPFAM" id="SSF54913">
    <property type="entry name" value="GlnB-like"/>
    <property type="match status" value="1"/>
</dbReference>
<dbReference type="PANTHER" id="PTHR23419:SF8">
    <property type="entry name" value="FI09726P"/>
    <property type="match status" value="1"/>
</dbReference>
<keyword evidence="3" id="KW-1185">Reference proteome</keyword>
<dbReference type="Pfam" id="PF03091">
    <property type="entry name" value="CutA1"/>
    <property type="match status" value="1"/>
</dbReference>
<accession>A0AAV9XX38</accession>
<dbReference type="InterPro" id="IPR011322">
    <property type="entry name" value="N-reg_PII-like_a/b"/>
</dbReference>
<proteinExistence type="inferred from homology"/>
<protein>
    <submittedName>
        <fullName evidence="2">Divalent cation tolerance</fullName>
    </submittedName>
</protein>
<sequence length="113" mass="12877">MADKVDEFDAILVYVTTSSQSEALLIAKTLVEQNLCACVNIIPEIRSIYSYDGKINDNIEVMLVIKSTQDLFPALEKNILELHSYEVPEIIATKIDFGHSKFINWIRETVKKE</sequence>
<evidence type="ECO:0000256" key="1">
    <source>
        <dbReference type="ARBA" id="ARBA00010169"/>
    </source>
</evidence>
<dbReference type="PANTHER" id="PTHR23419">
    <property type="entry name" value="DIVALENT CATION TOLERANCE CUTA-RELATED"/>
    <property type="match status" value="1"/>
</dbReference>
<dbReference type="EMBL" id="JAWDEY010000035">
    <property type="protein sequence ID" value="KAK6588095.1"/>
    <property type="molecule type" value="Genomic_DNA"/>
</dbReference>
<dbReference type="GO" id="GO:0005507">
    <property type="term" value="F:copper ion binding"/>
    <property type="evidence" value="ECO:0007669"/>
    <property type="project" value="TreeGrafter"/>
</dbReference>
<evidence type="ECO:0000313" key="3">
    <source>
        <dbReference type="Proteomes" id="UP001311799"/>
    </source>
</evidence>
<gene>
    <name evidence="2" type="ORF">RS030_71055</name>
</gene>
<dbReference type="GO" id="GO:0010038">
    <property type="term" value="P:response to metal ion"/>
    <property type="evidence" value="ECO:0007669"/>
    <property type="project" value="InterPro"/>
</dbReference>
<name>A0AAV9XX38_9CRYT</name>
<comment type="similarity">
    <text evidence="1">Belongs to the CutA family.</text>
</comment>
<dbReference type="Gene3D" id="3.30.70.120">
    <property type="match status" value="1"/>
</dbReference>
<evidence type="ECO:0000313" key="2">
    <source>
        <dbReference type="EMBL" id="KAK6588095.1"/>
    </source>
</evidence>